<sequence>MASCFDISIIDAWNTGDENVTNGSVDNYDFDWGSGNSPEENHPCGCRRTCCTCQTEKQPPVNECTCEAEEEAAEDEEDYPVVQL</sequence>
<keyword evidence="2" id="KW-1185">Reference proteome</keyword>
<organism evidence="1 2">
    <name type="scientific">Allofournierella massiliensis</name>
    <dbReference type="NCBI Taxonomy" id="1650663"/>
    <lineage>
        <taxon>Bacteria</taxon>
        <taxon>Bacillati</taxon>
        <taxon>Bacillota</taxon>
        <taxon>Clostridia</taxon>
        <taxon>Eubacteriales</taxon>
        <taxon>Oscillospiraceae</taxon>
        <taxon>Allofournierella</taxon>
    </lineage>
</organism>
<proteinExistence type="predicted"/>
<dbReference type="RefSeq" id="WP_289599244.1">
    <property type="nucleotide sequence ID" value="NZ_JAUDCL010000004.1"/>
</dbReference>
<dbReference type="Proteomes" id="UP001529380">
    <property type="component" value="Unassembled WGS sequence"/>
</dbReference>
<dbReference type="EMBL" id="JAUDCL010000004">
    <property type="protein sequence ID" value="MDM8200428.1"/>
    <property type="molecule type" value="Genomic_DNA"/>
</dbReference>
<protein>
    <submittedName>
        <fullName evidence="1">Uncharacterized protein</fullName>
    </submittedName>
</protein>
<reference evidence="1 2" key="1">
    <citation type="submission" date="2023-06" db="EMBL/GenBank/DDBJ databases">
        <title>Identification and characterization of horizontal gene transfer across gut microbiota members of farm animals based on homology search.</title>
        <authorList>
            <person name="Schwarzerova J."/>
            <person name="Nykrynova M."/>
            <person name="Jureckova K."/>
            <person name="Cejkova D."/>
            <person name="Rychlik I."/>
        </authorList>
    </citation>
    <scope>NUCLEOTIDE SEQUENCE [LARGE SCALE GENOMIC DNA]</scope>
    <source>
        <strain evidence="1 2">ET340</strain>
    </source>
</reference>
<comment type="caution">
    <text evidence="1">The sequence shown here is derived from an EMBL/GenBank/DDBJ whole genome shotgun (WGS) entry which is preliminary data.</text>
</comment>
<evidence type="ECO:0000313" key="1">
    <source>
        <dbReference type="EMBL" id="MDM8200428.1"/>
    </source>
</evidence>
<name>A0ABT7UNI1_9FIRM</name>
<evidence type="ECO:0000313" key="2">
    <source>
        <dbReference type="Proteomes" id="UP001529380"/>
    </source>
</evidence>
<gene>
    <name evidence="1" type="ORF">QUW08_03835</name>
</gene>
<accession>A0ABT7UNI1</accession>